<dbReference type="SUPFAM" id="SSF46785">
    <property type="entry name" value="Winged helix' DNA-binding domain"/>
    <property type="match status" value="1"/>
</dbReference>
<accession>W0DRM8</accession>
<dbReference type="STRING" id="713585.THITH_15865"/>
<protein>
    <submittedName>
        <fullName evidence="2">Transcriptional regulator</fullName>
    </submittedName>
</protein>
<evidence type="ECO:0000313" key="2">
    <source>
        <dbReference type="EMBL" id="AHE99515.1"/>
    </source>
</evidence>
<dbReference type="RefSeq" id="WP_006746917.1">
    <property type="nucleotide sequence ID" value="NZ_CP007029.1"/>
</dbReference>
<organism evidence="2 3">
    <name type="scientific">Thioalkalivibrio paradoxus ARh 1</name>
    <dbReference type="NCBI Taxonomy" id="713585"/>
    <lineage>
        <taxon>Bacteria</taxon>
        <taxon>Pseudomonadati</taxon>
        <taxon>Pseudomonadota</taxon>
        <taxon>Gammaproteobacteria</taxon>
        <taxon>Chromatiales</taxon>
        <taxon>Ectothiorhodospiraceae</taxon>
        <taxon>Thioalkalivibrio</taxon>
    </lineage>
</organism>
<dbReference type="HOGENOM" id="CLU_107144_0_0_6"/>
<reference evidence="2 3" key="1">
    <citation type="submission" date="2013-12" db="EMBL/GenBank/DDBJ databases">
        <authorList>
            <consortium name="DOE Joint Genome Institute"/>
            <person name="Muyzer G."/>
            <person name="Huntemann M."/>
            <person name="Han J."/>
            <person name="Chen A."/>
            <person name="Kyrpides N."/>
            <person name="Mavromatis K."/>
            <person name="Markowitz V."/>
            <person name="Palaniappan K."/>
            <person name="Ivanova N."/>
            <person name="Schaumberg A."/>
            <person name="Pati A."/>
            <person name="Liolios K."/>
            <person name="Nordberg H.P."/>
            <person name="Cantor M.N."/>
            <person name="Hua S.X."/>
            <person name="Woyke T."/>
        </authorList>
    </citation>
    <scope>NUCLEOTIDE SEQUENCE [LARGE SCALE GENOMIC DNA]</scope>
    <source>
        <strain evidence="2 3">ARh 1</strain>
    </source>
</reference>
<dbReference type="InterPro" id="IPR036390">
    <property type="entry name" value="WH_DNA-bd_sf"/>
</dbReference>
<name>W0DRM8_9GAMM</name>
<dbReference type="InterPro" id="IPR000944">
    <property type="entry name" value="Tscrpt_reg_Rrf2"/>
</dbReference>
<dbReference type="Proteomes" id="UP000005289">
    <property type="component" value="Chromosome"/>
</dbReference>
<dbReference type="Pfam" id="PF02082">
    <property type="entry name" value="Rrf2"/>
    <property type="match status" value="1"/>
</dbReference>
<dbReference type="KEGG" id="tti:THITH_15865"/>
<dbReference type="GO" id="GO:0003700">
    <property type="term" value="F:DNA-binding transcription factor activity"/>
    <property type="evidence" value="ECO:0007669"/>
    <property type="project" value="TreeGrafter"/>
</dbReference>
<dbReference type="PANTHER" id="PTHR33221:SF5">
    <property type="entry name" value="HTH-TYPE TRANSCRIPTIONAL REGULATOR ISCR"/>
    <property type="match status" value="1"/>
</dbReference>
<dbReference type="OrthoDB" id="9808360at2"/>
<sequence>MKLSTKGRFAITAMMDIAIHERGGPVTLIGISERQGISMSYLEQMFARLRKGGLVEGIRGPGGGYRLARRPEQVSVADIIDALGDTMNLNRLKQPPGDSETELPLTERLWQEFDQKLHDFLDGITLDQFANHPEVQKVMGKPDLRQHRARHHFIFDNAA</sequence>
<dbReference type="PANTHER" id="PTHR33221">
    <property type="entry name" value="WINGED HELIX-TURN-HELIX TRANSCRIPTIONAL REGULATOR, RRF2 FAMILY"/>
    <property type="match status" value="1"/>
</dbReference>
<gene>
    <name evidence="2" type="ORF">THITH_15865</name>
</gene>
<dbReference type="NCBIfam" id="TIGR00738">
    <property type="entry name" value="rrf2_super"/>
    <property type="match status" value="1"/>
</dbReference>
<dbReference type="AlphaFoldDB" id="W0DRM8"/>
<keyword evidence="1" id="KW-0238">DNA-binding</keyword>
<evidence type="ECO:0000256" key="1">
    <source>
        <dbReference type="ARBA" id="ARBA00023125"/>
    </source>
</evidence>
<dbReference type="InterPro" id="IPR036388">
    <property type="entry name" value="WH-like_DNA-bd_sf"/>
</dbReference>
<dbReference type="GO" id="GO:0003677">
    <property type="term" value="F:DNA binding"/>
    <property type="evidence" value="ECO:0007669"/>
    <property type="project" value="UniProtKB-KW"/>
</dbReference>
<keyword evidence="3" id="KW-1185">Reference proteome</keyword>
<evidence type="ECO:0000313" key="3">
    <source>
        <dbReference type="Proteomes" id="UP000005289"/>
    </source>
</evidence>
<dbReference type="GO" id="GO:0005829">
    <property type="term" value="C:cytosol"/>
    <property type="evidence" value="ECO:0007669"/>
    <property type="project" value="TreeGrafter"/>
</dbReference>
<dbReference type="Gene3D" id="1.10.10.10">
    <property type="entry name" value="Winged helix-like DNA-binding domain superfamily/Winged helix DNA-binding domain"/>
    <property type="match status" value="1"/>
</dbReference>
<dbReference type="PROSITE" id="PS51197">
    <property type="entry name" value="HTH_RRF2_2"/>
    <property type="match status" value="1"/>
</dbReference>
<proteinExistence type="predicted"/>
<dbReference type="EMBL" id="CP007029">
    <property type="protein sequence ID" value="AHE99515.1"/>
    <property type="molecule type" value="Genomic_DNA"/>
</dbReference>